<organism evidence="1">
    <name type="scientific">Lepeophtheirus salmonis</name>
    <name type="common">Salmon louse</name>
    <name type="synonym">Caligus salmonis</name>
    <dbReference type="NCBI Taxonomy" id="72036"/>
    <lineage>
        <taxon>Eukaryota</taxon>
        <taxon>Metazoa</taxon>
        <taxon>Ecdysozoa</taxon>
        <taxon>Arthropoda</taxon>
        <taxon>Crustacea</taxon>
        <taxon>Multicrustacea</taxon>
        <taxon>Hexanauplia</taxon>
        <taxon>Copepoda</taxon>
        <taxon>Siphonostomatoida</taxon>
        <taxon>Caligidae</taxon>
        <taxon>Lepeophtheirus</taxon>
    </lineage>
</organism>
<dbReference type="AlphaFoldDB" id="A0A0K2UT28"/>
<proteinExistence type="predicted"/>
<evidence type="ECO:0000313" key="1">
    <source>
        <dbReference type="EMBL" id="CDW41220.1"/>
    </source>
</evidence>
<sequence length="80" mass="9665">MLMHNMWCVNIQTILNKNKEREKIHIYFYFIKQGVTATSRASTFHHFSGTYDDQTVQSLNLFLLFFFDKVSFFYCSFFVK</sequence>
<name>A0A0K2UT28_LEPSM</name>
<accession>A0A0K2UT28</accession>
<protein>
    <submittedName>
        <fullName evidence="1">Uncharacterized protein</fullName>
    </submittedName>
</protein>
<dbReference type="EMBL" id="HACA01023859">
    <property type="protein sequence ID" value="CDW41220.1"/>
    <property type="molecule type" value="Transcribed_RNA"/>
</dbReference>
<reference evidence="1" key="1">
    <citation type="submission" date="2014-05" db="EMBL/GenBank/DDBJ databases">
        <authorList>
            <person name="Chronopoulou M."/>
        </authorList>
    </citation>
    <scope>NUCLEOTIDE SEQUENCE</scope>
    <source>
        <tissue evidence="1">Whole organism</tissue>
    </source>
</reference>